<sequence>MAYMPYVLHISHFSFVFFFLLLDPSSQGPLCGVPLPGPGISFHSWTQDEDIWNELANFALMISPTERSSLCADEEAEDHERKTSVTSTDSGIEGDLLASDFNGLTLDSSGVALPLEHRASMAFPRWTCVRRPKAADRIALVRESVRGSNQDHTFITEGQNLTAHVVVMGDDQTLGRLARTFHSIRKRETRHIFLTKRLKLELYYIPVISESAVTTAVEENTSTEMGKMTLARFLGNVDPWYDCTVNGLGSMVLKLAQMRRSCNDSSQSSSFLVDIISYYVRTGFQPVHIPIYSIKISFSRLSACPVEDLFVSHVQIEFKMHKTATLKYTRSICQKVLTQEIGGPVISVNYRKASLSKREKDVVMSLRTRGICISAVPPNGQKNFDSLSVRFSEIIPGTNRMDTIRTGSISIRALEKHNFTLCLDKDSRKTFKDVQRIEISQALDPGCCLHSSKSRHVLHDKEASLSKYMSKSLKLPINTFSGIIP</sequence>
<name>A0AAY4CQN9_9TELE</name>
<keyword evidence="4" id="KW-1185">Reference proteome</keyword>
<feature type="region of interest" description="Disordered" evidence="1">
    <location>
        <begin position="70"/>
        <end position="91"/>
    </location>
</feature>
<evidence type="ECO:0000256" key="2">
    <source>
        <dbReference type="SAM" id="SignalP"/>
    </source>
</evidence>
<dbReference type="AlphaFoldDB" id="A0AAY4CQN9"/>
<reference evidence="3" key="2">
    <citation type="submission" date="2025-08" db="UniProtKB">
        <authorList>
            <consortium name="Ensembl"/>
        </authorList>
    </citation>
    <scope>IDENTIFICATION</scope>
</reference>
<dbReference type="GeneTree" id="ENSGT00530000063753"/>
<evidence type="ECO:0000313" key="3">
    <source>
        <dbReference type="Ensembl" id="ENSDCDP00010035004.1"/>
    </source>
</evidence>
<dbReference type="Proteomes" id="UP000694580">
    <property type="component" value="Chromosome 7"/>
</dbReference>
<reference evidence="3 4" key="1">
    <citation type="submission" date="2020-06" db="EMBL/GenBank/DDBJ databases">
        <authorList>
            <consortium name="Wellcome Sanger Institute Data Sharing"/>
        </authorList>
    </citation>
    <scope>NUCLEOTIDE SEQUENCE [LARGE SCALE GENOMIC DNA]</scope>
</reference>
<dbReference type="GO" id="GO:0046935">
    <property type="term" value="F:1-phosphatidylinositol-3-kinase regulator activity"/>
    <property type="evidence" value="ECO:0007669"/>
    <property type="project" value="InterPro"/>
</dbReference>
<protein>
    <submittedName>
        <fullName evidence="3">Phosphoinositide-3-kinase, regulatory subunit 6b</fullName>
    </submittedName>
</protein>
<keyword evidence="2" id="KW-0732">Signal</keyword>
<dbReference type="GO" id="GO:0007186">
    <property type="term" value="P:G protein-coupled receptor signaling pathway"/>
    <property type="evidence" value="ECO:0007669"/>
    <property type="project" value="TreeGrafter"/>
</dbReference>
<dbReference type="Pfam" id="PF10486">
    <property type="entry name" value="PI3K_1B_p101"/>
    <property type="match status" value="2"/>
</dbReference>
<accession>A0AAY4CQN9</accession>
<feature type="chain" id="PRO_5044209214" evidence="2">
    <location>
        <begin position="28"/>
        <end position="485"/>
    </location>
</feature>
<feature type="signal peptide" evidence="2">
    <location>
        <begin position="1"/>
        <end position="27"/>
    </location>
</feature>
<evidence type="ECO:0000313" key="4">
    <source>
        <dbReference type="Proteomes" id="UP000694580"/>
    </source>
</evidence>
<proteinExistence type="predicted"/>
<organism evidence="3 4">
    <name type="scientific">Denticeps clupeoides</name>
    <name type="common">denticle herring</name>
    <dbReference type="NCBI Taxonomy" id="299321"/>
    <lineage>
        <taxon>Eukaryota</taxon>
        <taxon>Metazoa</taxon>
        <taxon>Chordata</taxon>
        <taxon>Craniata</taxon>
        <taxon>Vertebrata</taxon>
        <taxon>Euteleostomi</taxon>
        <taxon>Actinopterygii</taxon>
        <taxon>Neopterygii</taxon>
        <taxon>Teleostei</taxon>
        <taxon>Clupei</taxon>
        <taxon>Clupeiformes</taxon>
        <taxon>Denticipitoidei</taxon>
        <taxon>Denticipitidae</taxon>
        <taxon>Denticeps</taxon>
    </lineage>
</organism>
<dbReference type="PANTHER" id="PTHR15593">
    <property type="entry name" value="PHOSPHATIDYLINOSITOL 3-KINASE REGULATORY SUBUNIT"/>
    <property type="match status" value="1"/>
</dbReference>
<dbReference type="InterPro" id="IPR019522">
    <property type="entry name" value="PIK3R5/6"/>
</dbReference>
<dbReference type="Ensembl" id="ENSDCDT00010043688.1">
    <property type="protein sequence ID" value="ENSDCDP00010035004.1"/>
    <property type="gene ID" value="ENSDCDG00010022587.1"/>
</dbReference>
<dbReference type="GO" id="GO:0005944">
    <property type="term" value="C:phosphatidylinositol 3-kinase complex, class IB"/>
    <property type="evidence" value="ECO:0007669"/>
    <property type="project" value="InterPro"/>
</dbReference>
<reference evidence="3" key="3">
    <citation type="submission" date="2025-09" db="UniProtKB">
        <authorList>
            <consortium name="Ensembl"/>
        </authorList>
    </citation>
    <scope>IDENTIFICATION</scope>
</reference>
<evidence type="ECO:0000256" key="1">
    <source>
        <dbReference type="SAM" id="MobiDB-lite"/>
    </source>
</evidence>
<dbReference type="PANTHER" id="PTHR15593:SF1">
    <property type="entry name" value="PHOSPHOINOSITIDE 3-KINASE REGULATORY SUBUNIT 6"/>
    <property type="match status" value="1"/>
</dbReference>